<dbReference type="EnsemblMetazoa" id="PPA05630.1">
    <property type="protein sequence ID" value="PPA05630.1"/>
    <property type="gene ID" value="WBGene00095184"/>
</dbReference>
<dbReference type="Proteomes" id="UP000005239">
    <property type="component" value="Unassembled WGS sequence"/>
</dbReference>
<dbReference type="InterPro" id="IPR050163">
    <property type="entry name" value="Apolipoprotein_A1/A4/E"/>
</dbReference>
<sequence length="522" mass="57814">MFSQLVFFAGLCFTANAFVNYGDSALYDEYDLSLYKSFPLAECLAASCKVYVSAPESSLPALEKVFLGDTTLAALARESNATSGLKTPYNLKAYSGKNFITNLNFKFATAPVAVYIVYQRAAFYSTALVYEPSSAPLSVQWSNSSTLTLLSATNFTVTGAVKQGSLARGRVLAGGYDVATKSFVKTPALYEFSIDKSFGFSVYGPLATLYSSQSIEAELTIQNGVQESTFSRTFFTSAGYTGAISGQIYRSSLYSKTVQYKISYEKTTKVHFKAYLNTFADSVEVSVDGETTSLRGTLGLASYLQRFSASGKDIVITFAKSSDYSTFLLHVASEIVLDHVKEKIGEKVEEIKEKVAEKIADKIAEAKEALKEKVEEIKDKLKEKIQEKVDEKVDEAKEALQEKVEKEVEEKKEEIESKIEDVAEKLKDALSKATAKPDSAEVDEIKDALKEKIGEQVEEKAEEVEEKIEETQEKIEEAKEEVQDKIDDLRNKVTVLPDSSEIKEALKKKLEDRIGKVTRRPN</sequence>
<accession>A0A8R1U583</accession>
<gene>
    <name evidence="1" type="primary">WBGene00095184</name>
</gene>
<protein>
    <submittedName>
        <fullName evidence="1">Uncharacterized protein</fullName>
    </submittedName>
</protein>
<proteinExistence type="predicted"/>
<dbReference type="SUPFAM" id="SSF58113">
    <property type="entry name" value="Apolipoprotein A-I"/>
    <property type="match status" value="1"/>
</dbReference>
<organism evidence="1 2">
    <name type="scientific">Pristionchus pacificus</name>
    <name type="common">Parasitic nematode worm</name>
    <dbReference type="NCBI Taxonomy" id="54126"/>
    <lineage>
        <taxon>Eukaryota</taxon>
        <taxon>Metazoa</taxon>
        <taxon>Ecdysozoa</taxon>
        <taxon>Nematoda</taxon>
        <taxon>Chromadorea</taxon>
        <taxon>Rhabditida</taxon>
        <taxon>Rhabditina</taxon>
        <taxon>Diplogasteromorpha</taxon>
        <taxon>Diplogasteroidea</taxon>
        <taxon>Neodiplogasteridae</taxon>
        <taxon>Pristionchus</taxon>
    </lineage>
</organism>
<reference evidence="1" key="2">
    <citation type="submission" date="2022-06" db="UniProtKB">
        <authorList>
            <consortium name="EnsemblMetazoa"/>
        </authorList>
    </citation>
    <scope>IDENTIFICATION</scope>
    <source>
        <strain evidence="1">PS312</strain>
    </source>
</reference>
<accession>A0A2A6CU02</accession>
<evidence type="ECO:0000313" key="2">
    <source>
        <dbReference type="Proteomes" id="UP000005239"/>
    </source>
</evidence>
<dbReference type="Gene3D" id="1.20.120.20">
    <property type="entry name" value="Apolipoprotein"/>
    <property type="match status" value="1"/>
</dbReference>
<dbReference type="PANTHER" id="PTHR18976:SF34">
    <property type="entry name" value="LIPID-BINDING PROTEIN"/>
    <property type="match status" value="1"/>
</dbReference>
<dbReference type="AlphaFoldDB" id="A0A2A6CU02"/>
<dbReference type="PANTHER" id="PTHR18976">
    <property type="entry name" value="APOLIPOPROTEIN"/>
    <property type="match status" value="1"/>
</dbReference>
<keyword evidence="2" id="KW-1185">Reference proteome</keyword>
<reference evidence="2" key="1">
    <citation type="journal article" date="2008" name="Nat. Genet.">
        <title>The Pristionchus pacificus genome provides a unique perspective on nematode lifestyle and parasitism.</title>
        <authorList>
            <person name="Dieterich C."/>
            <person name="Clifton S.W."/>
            <person name="Schuster L.N."/>
            <person name="Chinwalla A."/>
            <person name="Delehaunty K."/>
            <person name="Dinkelacker I."/>
            <person name="Fulton L."/>
            <person name="Fulton R."/>
            <person name="Godfrey J."/>
            <person name="Minx P."/>
            <person name="Mitreva M."/>
            <person name="Roeseler W."/>
            <person name="Tian H."/>
            <person name="Witte H."/>
            <person name="Yang S.P."/>
            <person name="Wilson R.K."/>
            <person name="Sommer R.J."/>
        </authorList>
    </citation>
    <scope>NUCLEOTIDE SEQUENCE [LARGE SCALE GENOMIC DNA]</scope>
    <source>
        <strain evidence="2">PS312</strain>
    </source>
</reference>
<evidence type="ECO:0000313" key="1">
    <source>
        <dbReference type="EnsemblMetazoa" id="PPA05630.1"/>
    </source>
</evidence>
<name>A0A2A6CU02_PRIPA</name>